<reference evidence="4 5" key="1">
    <citation type="submission" date="2018-03" db="EMBL/GenBank/DDBJ databases">
        <title>Genomic Encyclopedia of Archaeal and Bacterial Type Strains, Phase II (KMG-II): from individual species to whole genera.</title>
        <authorList>
            <person name="Goeker M."/>
        </authorList>
    </citation>
    <scope>NUCLEOTIDE SEQUENCE [LARGE SCALE GENOMIC DNA]</scope>
    <source>
        <strain evidence="4 5">DSM 45312</strain>
    </source>
</reference>
<feature type="region of interest" description="Disordered" evidence="3">
    <location>
        <begin position="88"/>
        <end position="155"/>
    </location>
</feature>
<name>A0A2P8DEL9_9ACTN</name>
<dbReference type="EMBL" id="PYGA01000014">
    <property type="protein sequence ID" value="PSK95663.1"/>
    <property type="molecule type" value="Genomic_DNA"/>
</dbReference>
<protein>
    <recommendedName>
        <fullName evidence="2">UPF0102 protein CLV63_11496</fullName>
    </recommendedName>
</protein>
<dbReference type="PANTHER" id="PTHR34039">
    <property type="entry name" value="UPF0102 PROTEIN YRAN"/>
    <property type="match status" value="1"/>
</dbReference>
<dbReference type="InterPro" id="IPR003509">
    <property type="entry name" value="UPF0102_YraN-like"/>
</dbReference>
<accession>A0A2P8DEL9</accession>
<dbReference type="InterPro" id="IPR011856">
    <property type="entry name" value="tRNA_endonuc-like_dom_sf"/>
</dbReference>
<dbReference type="AlphaFoldDB" id="A0A2P8DEL9"/>
<evidence type="ECO:0000313" key="4">
    <source>
        <dbReference type="EMBL" id="PSK95663.1"/>
    </source>
</evidence>
<sequence length="230" mass="25193">MTARLLRRTEALGQWGEDAAAAYLKREGMRILARNWRCRHGELDIVASHGGVLVAVEVKTRSSGRFGSPLEAVGPEKRARLRRLALAWTDARAPGGPPRTGARRRANPRWASSGRGSPPGDRRGPGTPPGAHHRLGDPPGNHQQRPGQGEHAGRIGYLRPFGHLERLGIRRRFARLRRIARGVASLFSPVARPPRPSRRSTPAPRIRVDVVSVLAGADGRCYIQHHRGVG</sequence>
<dbReference type="Pfam" id="PF02021">
    <property type="entry name" value="UPF0102"/>
    <property type="match status" value="1"/>
</dbReference>
<dbReference type="HAMAP" id="MF_00048">
    <property type="entry name" value="UPF0102"/>
    <property type="match status" value="1"/>
</dbReference>
<evidence type="ECO:0000256" key="1">
    <source>
        <dbReference type="ARBA" id="ARBA00006738"/>
    </source>
</evidence>
<dbReference type="PANTHER" id="PTHR34039:SF1">
    <property type="entry name" value="UPF0102 PROTEIN YRAN"/>
    <property type="match status" value="1"/>
</dbReference>
<keyword evidence="5" id="KW-1185">Reference proteome</keyword>
<comment type="similarity">
    <text evidence="1 2">Belongs to the UPF0102 family.</text>
</comment>
<evidence type="ECO:0000256" key="2">
    <source>
        <dbReference type="HAMAP-Rule" id="MF_00048"/>
    </source>
</evidence>
<dbReference type="OrthoDB" id="9794876at2"/>
<dbReference type="GO" id="GO:0003676">
    <property type="term" value="F:nucleic acid binding"/>
    <property type="evidence" value="ECO:0007669"/>
    <property type="project" value="InterPro"/>
</dbReference>
<dbReference type="RefSeq" id="WP_106584680.1">
    <property type="nucleotide sequence ID" value="NZ_PYGA01000014.1"/>
</dbReference>
<dbReference type="NCBIfam" id="NF009154">
    <property type="entry name" value="PRK12497.3-3"/>
    <property type="match status" value="1"/>
</dbReference>
<organism evidence="4 5">
    <name type="scientific">Murinocardiopsis flavida</name>
    <dbReference type="NCBI Taxonomy" id="645275"/>
    <lineage>
        <taxon>Bacteria</taxon>
        <taxon>Bacillati</taxon>
        <taxon>Actinomycetota</taxon>
        <taxon>Actinomycetes</taxon>
        <taxon>Streptosporangiales</taxon>
        <taxon>Nocardiopsidaceae</taxon>
        <taxon>Murinocardiopsis</taxon>
    </lineage>
</organism>
<evidence type="ECO:0000313" key="5">
    <source>
        <dbReference type="Proteomes" id="UP000240542"/>
    </source>
</evidence>
<proteinExistence type="inferred from homology"/>
<dbReference type="Gene3D" id="3.40.1350.10">
    <property type="match status" value="1"/>
</dbReference>
<evidence type="ECO:0000256" key="3">
    <source>
        <dbReference type="SAM" id="MobiDB-lite"/>
    </source>
</evidence>
<dbReference type="InterPro" id="IPR011335">
    <property type="entry name" value="Restrct_endonuc-II-like"/>
</dbReference>
<dbReference type="Proteomes" id="UP000240542">
    <property type="component" value="Unassembled WGS sequence"/>
</dbReference>
<comment type="caution">
    <text evidence="4">The sequence shown here is derived from an EMBL/GenBank/DDBJ whole genome shotgun (WGS) entry which is preliminary data.</text>
</comment>
<dbReference type="SUPFAM" id="SSF52980">
    <property type="entry name" value="Restriction endonuclease-like"/>
    <property type="match status" value="1"/>
</dbReference>
<feature type="compositionally biased region" description="Low complexity" evidence="3">
    <location>
        <begin position="108"/>
        <end position="119"/>
    </location>
</feature>
<gene>
    <name evidence="4" type="ORF">CLV63_11496</name>
</gene>
<dbReference type="CDD" id="cd20736">
    <property type="entry name" value="PoNe_Nuclease"/>
    <property type="match status" value="1"/>
</dbReference>